<dbReference type="InterPro" id="IPR000791">
    <property type="entry name" value="Gpr1/Fun34/SatP-like"/>
</dbReference>
<evidence type="ECO:0000256" key="2">
    <source>
        <dbReference type="ARBA" id="ARBA00005587"/>
    </source>
</evidence>
<protein>
    <recommendedName>
        <fullName evidence="9">GPR1/FUN34/yaaH family protein</fullName>
    </recommendedName>
</protein>
<dbReference type="RefSeq" id="WP_147115951.1">
    <property type="nucleotide sequence ID" value="NZ_BJVJ01000134.1"/>
</dbReference>
<dbReference type="EMBL" id="BJVJ01000134">
    <property type="protein sequence ID" value="GEL27025.1"/>
    <property type="molecule type" value="Genomic_DNA"/>
</dbReference>
<reference evidence="7 8" key="1">
    <citation type="submission" date="2019-07" db="EMBL/GenBank/DDBJ databases">
        <title>Whole genome shotgun sequence of Pseudonocardia sulfidoxydans NBRC 16205.</title>
        <authorList>
            <person name="Hosoyama A."/>
            <person name="Uohara A."/>
            <person name="Ohji S."/>
            <person name="Ichikawa N."/>
        </authorList>
    </citation>
    <scope>NUCLEOTIDE SEQUENCE [LARGE SCALE GENOMIC DNA]</scope>
    <source>
        <strain evidence="7 8">NBRC 16205</strain>
    </source>
</reference>
<evidence type="ECO:0000256" key="4">
    <source>
        <dbReference type="ARBA" id="ARBA00022989"/>
    </source>
</evidence>
<comment type="similarity">
    <text evidence="2">Belongs to the acetate uptake transporter (AceTr) (TC 2.A.96) family.</text>
</comment>
<comment type="subcellular location">
    <subcellularLocation>
        <location evidence="1">Membrane</location>
        <topology evidence="1">Multi-pass membrane protein</topology>
    </subcellularLocation>
</comment>
<accession>A0A511DQC1</accession>
<keyword evidence="4 6" id="KW-1133">Transmembrane helix</keyword>
<dbReference type="AlphaFoldDB" id="A0A511DQC1"/>
<keyword evidence="5 6" id="KW-0472">Membrane</keyword>
<evidence type="ECO:0000256" key="5">
    <source>
        <dbReference type="ARBA" id="ARBA00023136"/>
    </source>
</evidence>
<sequence length="223" mass="22498">MSTSDVDVSNRTSANDGAVAVAAANPILLGLPCAVIGVLALGMFLLGYAPAGAAGALVPLFAALGIGLLIAARWAIAGGAGPVAGIFGLFGGFFISFALLYVGYVHNWYGTYPPGTDSATAGAALTDTFSVYALCWAIVTTVLVLGTLRLPLSIVAILVFSDLVFIFVWLSFITGTFADQGFLRTLAGLSCFVAAAAGCYVFGAALSSALGGRGLPLGRAFVS</sequence>
<keyword evidence="8" id="KW-1185">Reference proteome</keyword>
<feature type="transmembrane region" description="Helical" evidence="6">
    <location>
        <begin position="129"/>
        <end position="148"/>
    </location>
</feature>
<dbReference type="GO" id="GO:0015123">
    <property type="term" value="F:acetate transmembrane transporter activity"/>
    <property type="evidence" value="ECO:0007669"/>
    <property type="project" value="TreeGrafter"/>
</dbReference>
<dbReference type="InterPro" id="IPR051633">
    <property type="entry name" value="AceTr"/>
</dbReference>
<dbReference type="Proteomes" id="UP000321685">
    <property type="component" value="Unassembled WGS sequence"/>
</dbReference>
<gene>
    <name evidence="7" type="ORF">PSU4_59790</name>
</gene>
<comment type="caution">
    <text evidence="7">The sequence shown here is derived from an EMBL/GenBank/DDBJ whole genome shotgun (WGS) entry which is preliminary data.</text>
</comment>
<feature type="transmembrane region" description="Helical" evidence="6">
    <location>
        <begin position="54"/>
        <end position="76"/>
    </location>
</feature>
<feature type="transmembrane region" description="Helical" evidence="6">
    <location>
        <begin position="155"/>
        <end position="174"/>
    </location>
</feature>
<feature type="transmembrane region" description="Helical" evidence="6">
    <location>
        <begin position="27"/>
        <end position="48"/>
    </location>
</feature>
<evidence type="ECO:0000313" key="7">
    <source>
        <dbReference type="EMBL" id="GEL27025.1"/>
    </source>
</evidence>
<evidence type="ECO:0000313" key="8">
    <source>
        <dbReference type="Proteomes" id="UP000321685"/>
    </source>
</evidence>
<evidence type="ECO:0008006" key="9">
    <source>
        <dbReference type="Google" id="ProtNLM"/>
    </source>
</evidence>
<evidence type="ECO:0000256" key="3">
    <source>
        <dbReference type="ARBA" id="ARBA00022692"/>
    </source>
</evidence>
<organism evidence="7 8">
    <name type="scientific">Pseudonocardia sulfidoxydans NBRC 16205</name>
    <dbReference type="NCBI Taxonomy" id="1223511"/>
    <lineage>
        <taxon>Bacteria</taxon>
        <taxon>Bacillati</taxon>
        <taxon>Actinomycetota</taxon>
        <taxon>Actinomycetes</taxon>
        <taxon>Pseudonocardiales</taxon>
        <taxon>Pseudonocardiaceae</taxon>
        <taxon>Pseudonocardia</taxon>
    </lineage>
</organism>
<dbReference type="GO" id="GO:0005886">
    <property type="term" value="C:plasma membrane"/>
    <property type="evidence" value="ECO:0007669"/>
    <property type="project" value="TreeGrafter"/>
</dbReference>
<proteinExistence type="inferred from homology"/>
<evidence type="ECO:0000256" key="6">
    <source>
        <dbReference type="SAM" id="Phobius"/>
    </source>
</evidence>
<feature type="transmembrane region" description="Helical" evidence="6">
    <location>
        <begin position="186"/>
        <end position="210"/>
    </location>
</feature>
<keyword evidence="3 6" id="KW-0812">Transmembrane</keyword>
<feature type="transmembrane region" description="Helical" evidence="6">
    <location>
        <begin position="83"/>
        <end position="109"/>
    </location>
</feature>
<dbReference type="PANTHER" id="PTHR31123:SF1">
    <property type="entry name" value="ACCUMULATION OF DYADS PROTEIN 2-RELATED"/>
    <property type="match status" value="1"/>
</dbReference>
<dbReference type="PANTHER" id="PTHR31123">
    <property type="entry name" value="ACCUMULATION OF DYADS PROTEIN 2-RELATED"/>
    <property type="match status" value="1"/>
</dbReference>
<dbReference type="OrthoDB" id="10013497at2"/>
<dbReference type="Pfam" id="PF01184">
    <property type="entry name" value="Gpr1_Fun34_YaaH"/>
    <property type="match status" value="1"/>
</dbReference>
<name>A0A511DQC1_9PSEU</name>
<evidence type="ECO:0000256" key="1">
    <source>
        <dbReference type="ARBA" id="ARBA00004141"/>
    </source>
</evidence>